<dbReference type="PANTHER" id="PTHR24043">
    <property type="entry name" value="SCAVENGER RECEPTOR CLASS F"/>
    <property type="match status" value="1"/>
</dbReference>
<dbReference type="OrthoDB" id="6092823at2759"/>
<dbReference type="EnsemblMetazoa" id="G21053.1">
    <property type="protein sequence ID" value="G21053.1:cds"/>
    <property type="gene ID" value="G21053"/>
</dbReference>
<dbReference type="InterPro" id="IPR042635">
    <property type="entry name" value="MEGF10/SREC1/2-like"/>
</dbReference>
<dbReference type="AlphaFoldDB" id="A0A8W8JZX9"/>
<reference evidence="4" key="1">
    <citation type="submission" date="2022-08" db="UniProtKB">
        <authorList>
            <consortium name="EnsemblMetazoa"/>
        </authorList>
    </citation>
    <scope>IDENTIFICATION</scope>
    <source>
        <strain evidence="4">05x7-T-G4-1.051#20</strain>
    </source>
</reference>
<sequence length="256" mass="28818">MVMNYVWLVVLMCSVQGCEVGFSGPNCSKPCQYPGFGQQCQEECNCTQDTCNIITGCAECPIGYFGKLCIQACRYPGFGAQCQKTCNCSEENCNHITGCMIIQGCEDGYFGQECISPCRYPNYGRKCQYECTCVLNECNPIKGCGNWRGNQMNTTNMGGVIKSSDQTWLKKKQFISIIAGSSVLLVFTLVAITMVARYCIRHKKRNTEPEFDSEFSSFQSNEYVADITDNITSVRYCQHDAFRENYQDEIYANSCR</sequence>
<keyword evidence="5" id="KW-1185">Reference proteome</keyword>
<keyword evidence="2" id="KW-0472">Membrane</keyword>
<dbReference type="Proteomes" id="UP000005408">
    <property type="component" value="Unassembled WGS sequence"/>
</dbReference>
<keyword evidence="2" id="KW-1133">Transmembrane helix</keyword>
<protein>
    <submittedName>
        <fullName evidence="4">Uncharacterized protein</fullName>
    </submittedName>
</protein>
<dbReference type="PANTHER" id="PTHR24043:SF8">
    <property type="entry name" value="EGF-LIKE DOMAIN-CONTAINING PROTEIN"/>
    <property type="match status" value="1"/>
</dbReference>
<evidence type="ECO:0000256" key="3">
    <source>
        <dbReference type="SAM" id="SignalP"/>
    </source>
</evidence>
<feature type="signal peptide" evidence="3">
    <location>
        <begin position="1"/>
        <end position="17"/>
    </location>
</feature>
<proteinExistence type="predicted"/>
<evidence type="ECO:0000256" key="2">
    <source>
        <dbReference type="SAM" id="Phobius"/>
    </source>
</evidence>
<feature type="transmembrane region" description="Helical" evidence="2">
    <location>
        <begin position="174"/>
        <end position="196"/>
    </location>
</feature>
<feature type="chain" id="PRO_5036477384" evidence="3">
    <location>
        <begin position="18"/>
        <end position="256"/>
    </location>
</feature>
<keyword evidence="2" id="KW-0812">Transmembrane</keyword>
<dbReference type="OMA" id="CHETTTE"/>
<dbReference type="Gene3D" id="2.170.300.10">
    <property type="entry name" value="Tie2 ligand-binding domain superfamily"/>
    <property type="match status" value="1"/>
</dbReference>
<name>A0A8W8JZX9_MAGGI</name>
<organism evidence="4 5">
    <name type="scientific">Magallana gigas</name>
    <name type="common">Pacific oyster</name>
    <name type="synonym">Crassostrea gigas</name>
    <dbReference type="NCBI Taxonomy" id="29159"/>
    <lineage>
        <taxon>Eukaryota</taxon>
        <taxon>Metazoa</taxon>
        <taxon>Spiralia</taxon>
        <taxon>Lophotrochozoa</taxon>
        <taxon>Mollusca</taxon>
        <taxon>Bivalvia</taxon>
        <taxon>Autobranchia</taxon>
        <taxon>Pteriomorphia</taxon>
        <taxon>Ostreida</taxon>
        <taxon>Ostreoidea</taxon>
        <taxon>Ostreidae</taxon>
        <taxon>Magallana</taxon>
    </lineage>
</organism>
<evidence type="ECO:0000256" key="1">
    <source>
        <dbReference type="ARBA" id="ARBA00022536"/>
    </source>
</evidence>
<evidence type="ECO:0000313" key="4">
    <source>
        <dbReference type="EnsemblMetazoa" id="G21053.1:cds"/>
    </source>
</evidence>
<dbReference type="GO" id="GO:0005044">
    <property type="term" value="F:scavenger receptor activity"/>
    <property type="evidence" value="ECO:0007669"/>
    <property type="project" value="InterPro"/>
</dbReference>
<evidence type="ECO:0000313" key="5">
    <source>
        <dbReference type="Proteomes" id="UP000005408"/>
    </source>
</evidence>
<keyword evidence="1" id="KW-0245">EGF-like domain</keyword>
<keyword evidence="3" id="KW-0732">Signal</keyword>
<accession>A0A8W8JZX9</accession>